<evidence type="ECO:0000313" key="2">
    <source>
        <dbReference type="Proteomes" id="UP001168640"/>
    </source>
</evidence>
<dbReference type="Proteomes" id="UP001168640">
    <property type="component" value="Unassembled WGS sequence"/>
</dbReference>
<dbReference type="EMBL" id="JAUMIS010000001">
    <property type="protein sequence ID" value="MDO3721027.1"/>
    <property type="molecule type" value="Genomic_DNA"/>
</dbReference>
<keyword evidence="1" id="KW-0575">Peroxidase</keyword>
<dbReference type="Pfam" id="PF02566">
    <property type="entry name" value="OsmC"/>
    <property type="match status" value="1"/>
</dbReference>
<keyword evidence="2" id="KW-1185">Reference proteome</keyword>
<name>A0ABT8VYH0_9GAMM</name>
<organism evidence="1 2">
    <name type="scientific">Marinobacter suaedae</name>
    <dbReference type="NCBI Taxonomy" id="3057675"/>
    <lineage>
        <taxon>Bacteria</taxon>
        <taxon>Pseudomonadati</taxon>
        <taxon>Pseudomonadota</taxon>
        <taxon>Gammaproteobacteria</taxon>
        <taxon>Pseudomonadales</taxon>
        <taxon>Marinobacteraceae</taxon>
        <taxon>Marinobacter</taxon>
    </lineage>
</organism>
<dbReference type="PANTHER" id="PTHR35368">
    <property type="entry name" value="HYDROPEROXIDE REDUCTASE"/>
    <property type="match status" value="1"/>
</dbReference>
<dbReference type="InterPro" id="IPR015946">
    <property type="entry name" value="KH_dom-like_a/b"/>
</dbReference>
<keyword evidence="1" id="KW-0560">Oxidoreductase</keyword>
<dbReference type="GO" id="GO:0004601">
    <property type="term" value="F:peroxidase activity"/>
    <property type="evidence" value="ECO:0007669"/>
    <property type="project" value="UniProtKB-KW"/>
</dbReference>
<dbReference type="InterPro" id="IPR036102">
    <property type="entry name" value="OsmC/Ohrsf"/>
</dbReference>
<dbReference type="PANTHER" id="PTHR35368:SF1">
    <property type="entry name" value="HYDROPEROXIDE REDUCTASE"/>
    <property type="match status" value="1"/>
</dbReference>
<dbReference type="Gene3D" id="3.30.300.20">
    <property type="match status" value="1"/>
</dbReference>
<reference evidence="1" key="1">
    <citation type="submission" date="2023-07" db="EMBL/GenBank/DDBJ databases">
        <title>Marinobacter sp. chi1 genome sequencing and assembly.</title>
        <authorList>
            <person name="Park S."/>
        </authorList>
    </citation>
    <scope>NUCLEOTIDE SEQUENCE</scope>
    <source>
        <strain evidence="1">Chi1</strain>
    </source>
</reference>
<dbReference type="EC" id="1.11.1.-" evidence="1"/>
<dbReference type="RefSeq" id="WP_302909067.1">
    <property type="nucleotide sequence ID" value="NZ_JAUMIS010000001.1"/>
</dbReference>
<gene>
    <name evidence="1" type="ORF">QVZ43_04795</name>
</gene>
<comment type="caution">
    <text evidence="1">The sequence shown here is derived from an EMBL/GenBank/DDBJ whole genome shotgun (WGS) entry which is preliminary data.</text>
</comment>
<protein>
    <submittedName>
        <fullName evidence="1">OsmC family protein</fullName>
        <ecNumber evidence="1">1.11.1.-</ecNumber>
    </submittedName>
</protein>
<dbReference type="SUPFAM" id="SSF82784">
    <property type="entry name" value="OsmC-like"/>
    <property type="match status" value="1"/>
</dbReference>
<proteinExistence type="predicted"/>
<evidence type="ECO:0000313" key="1">
    <source>
        <dbReference type="EMBL" id="MDO3721027.1"/>
    </source>
</evidence>
<sequence length="168" mass="18185">MTTQHIGKAVENVETYMRTRTGPEPDVCATAVVEDGLKCRIQSPDGRFVYTDMPEEVGGTATCNSPGWLMRAAIASCDATLLAMRAARCGIDLDSIAVRVDAMSDGRGMFLDEGISPGSSEMRVSFDIRAKNAPREEIQELVDWVIAHAPVGKDISQAVDISYSLKTE</sequence>
<dbReference type="InterPro" id="IPR003718">
    <property type="entry name" value="OsmC/Ohr_fam"/>
</dbReference>
<dbReference type="InterPro" id="IPR052924">
    <property type="entry name" value="OsmC/Ohr_hydroprdx_reductase"/>
</dbReference>
<accession>A0ABT8VYH0</accession>